<dbReference type="PANTHER" id="PTHR11527">
    <property type="entry name" value="HEAT-SHOCK PROTEIN 20 FAMILY MEMBER"/>
    <property type="match status" value="1"/>
</dbReference>
<name>A0ABV4U451_9BACT</name>
<proteinExistence type="inferred from homology"/>
<dbReference type="EMBL" id="JBGUBD010000001">
    <property type="protein sequence ID" value="MFA9477083.1"/>
    <property type="molecule type" value="Genomic_DNA"/>
</dbReference>
<comment type="similarity">
    <text evidence="1 2">Belongs to the small heat shock protein (HSP20) family.</text>
</comment>
<feature type="domain" description="SHSP" evidence="3">
    <location>
        <begin position="33"/>
        <end position="143"/>
    </location>
</feature>
<comment type="caution">
    <text evidence="4">The sequence shown here is derived from an EMBL/GenBank/DDBJ whole genome shotgun (WGS) entry which is preliminary data.</text>
</comment>
<organism evidence="4 5">
    <name type="scientific">Natronomicrosphaera hydrolytica</name>
    <dbReference type="NCBI Taxonomy" id="3242702"/>
    <lineage>
        <taxon>Bacteria</taxon>
        <taxon>Pseudomonadati</taxon>
        <taxon>Planctomycetota</taxon>
        <taxon>Phycisphaerae</taxon>
        <taxon>Phycisphaerales</taxon>
        <taxon>Phycisphaeraceae</taxon>
        <taxon>Natronomicrosphaera</taxon>
    </lineage>
</organism>
<dbReference type="Proteomes" id="UP001575105">
    <property type="component" value="Unassembled WGS sequence"/>
</dbReference>
<accession>A0ABV4U451</accession>
<keyword evidence="5" id="KW-1185">Reference proteome</keyword>
<gene>
    <name evidence="4" type="ORF">ACERK3_02130</name>
</gene>
<dbReference type="RefSeq" id="WP_425344005.1">
    <property type="nucleotide sequence ID" value="NZ_JBGUBD010000001.1"/>
</dbReference>
<dbReference type="InterPro" id="IPR002068">
    <property type="entry name" value="A-crystallin/Hsp20_dom"/>
</dbReference>
<evidence type="ECO:0000256" key="1">
    <source>
        <dbReference type="PROSITE-ProRule" id="PRU00285"/>
    </source>
</evidence>
<evidence type="ECO:0000259" key="3">
    <source>
        <dbReference type="PROSITE" id="PS01031"/>
    </source>
</evidence>
<dbReference type="InterPro" id="IPR031107">
    <property type="entry name" value="Small_HSP"/>
</dbReference>
<dbReference type="Pfam" id="PF00011">
    <property type="entry name" value="HSP20"/>
    <property type="match status" value="1"/>
</dbReference>
<evidence type="ECO:0000313" key="5">
    <source>
        <dbReference type="Proteomes" id="UP001575105"/>
    </source>
</evidence>
<dbReference type="PROSITE" id="PS01031">
    <property type="entry name" value="SHSP"/>
    <property type="match status" value="1"/>
</dbReference>
<protein>
    <submittedName>
        <fullName evidence="4">Hsp20/alpha crystallin family protein</fullName>
    </submittedName>
</protein>
<sequence length="143" mass="16603">MLPTRRMDTPFDLLQREIDRAFDRAWGNAPDAGYGGVASYPVDIHEDANNVIVEAELPGFTKQNIDVTMEQGVLTINAHREMKQDQEKTERYLHERRYTRVSRSFRLPTPVDESKIECKLNEGVLTIHLPKREEVKPRKIEVK</sequence>
<evidence type="ECO:0000256" key="2">
    <source>
        <dbReference type="RuleBase" id="RU003616"/>
    </source>
</evidence>
<evidence type="ECO:0000313" key="4">
    <source>
        <dbReference type="EMBL" id="MFA9477083.1"/>
    </source>
</evidence>
<dbReference type="SUPFAM" id="SSF49764">
    <property type="entry name" value="HSP20-like chaperones"/>
    <property type="match status" value="1"/>
</dbReference>
<dbReference type="CDD" id="cd06464">
    <property type="entry name" value="ACD_sHsps-like"/>
    <property type="match status" value="1"/>
</dbReference>
<dbReference type="Gene3D" id="2.60.40.790">
    <property type="match status" value="1"/>
</dbReference>
<reference evidence="4 5" key="1">
    <citation type="submission" date="2024-08" db="EMBL/GenBank/DDBJ databases">
        <title>Whole-genome sequencing of halo(alkali)philic microorganisms from hypersaline lakes.</title>
        <authorList>
            <person name="Sorokin D.Y."/>
            <person name="Merkel A.Y."/>
            <person name="Messina E."/>
            <person name="Yakimov M."/>
        </authorList>
    </citation>
    <scope>NUCLEOTIDE SEQUENCE [LARGE SCALE GENOMIC DNA]</scope>
    <source>
        <strain evidence="4 5">AB-hyl4</strain>
    </source>
</reference>
<dbReference type="InterPro" id="IPR008978">
    <property type="entry name" value="HSP20-like_chaperone"/>
</dbReference>